<keyword evidence="2" id="KW-0804">Transcription</keyword>
<gene>
    <name evidence="5" type="ORF">KI387_036084</name>
</gene>
<dbReference type="PANTHER" id="PTHR31744:SF194">
    <property type="entry name" value="OS01G0888300 PROTEIN"/>
    <property type="match status" value="1"/>
</dbReference>
<dbReference type="Pfam" id="PF02365">
    <property type="entry name" value="NAM"/>
    <property type="match status" value="1"/>
</dbReference>
<protein>
    <recommendedName>
        <fullName evidence="4">NAC domain-containing protein</fullName>
    </recommendedName>
</protein>
<dbReference type="AlphaFoldDB" id="A0AA38FSZ1"/>
<dbReference type="Proteomes" id="UP000824469">
    <property type="component" value="Unassembled WGS sequence"/>
</dbReference>
<dbReference type="InterPro" id="IPR036093">
    <property type="entry name" value="NAC_dom_sf"/>
</dbReference>
<dbReference type="GO" id="GO:0003677">
    <property type="term" value="F:DNA binding"/>
    <property type="evidence" value="ECO:0007669"/>
    <property type="project" value="InterPro"/>
</dbReference>
<keyword evidence="3" id="KW-0539">Nucleus</keyword>
<dbReference type="Gene3D" id="2.170.150.80">
    <property type="entry name" value="NAC domain"/>
    <property type="match status" value="1"/>
</dbReference>
<dbReference type="GO" id="GO:0006355">
    <property type="term" value="P:regulation of DNA-templated transcription"/>
    <property type="evidence" value="ECO:0007669"/>
    <property type="project" value="InterPro"/>
</dbReference>
<evidence type="ECO:0000313" key="5">
    <source>
        <dbReference type="EMBL" id="KAH9308173.1"/>
    </source>
</evidence>
<comment type="caution">
    <text evidence="5">The sequence shown here is derived from an EMBL/GenBank/DDBJ whole genome shotgun (WGS) entry which is preliminary data.</text>
</comment>
<dbReference type="OMA" id="NCECELM"/>
<dbReference type="InterPro" id="IPR003441">
    <property type="entry name" value="NAC-dom"/>
</dbReference>
<evidence type="ECO:0000313" key="6">
    <source>
        <dbReference type="Proteomes" id="UP000824469"/>
    </source>
</evidence>
<dbReference type="EMBL" id="JAHRHJ020000007">
    <property type="protein sequence ID" value="KAH9308173.1"/>
    <property type="molecule type" value="Genomic_DNA"/>
</dbReference>
<evidence type="ECO:0000259" key="4">
    <source>
        <dbReference type="PROSITE" id="PS51005"/>
    </source>
</evidence>
<proteinExistence type="predicted"/>
<feature type="domain" description="NAC" evidence="4">
    <location>
        <begin position="12"/>
        <end position="157"/>
    </location>
</feature>
<keyword evidence="6" id="KW-1185">Reference proteome</keyword>
<evidence type="ECO:0000256" key="1">
    <source>
        <dbReference type="ARBA" id="ARBA00023015"/>
    </source>
</evidence>
<dbReference type="SUPFAM" id="SSF101941">
    <property type="entry name" value="NAC domain"/>
    <property type="match status" value="1"/>
</dbReference>
<reference evidence="5 6" key="1">
    <citation type="journal article" date="2021" name="Nat. Plants">
        <title>The Taxus genome provides insights into paclitaxel biosynthesis.</title>
        <authorList>
            <person name="Xiong X."/>
            <person name="Gou J."/>
            <person name="Liao Q."/>
            <person name="Li Y."/>
            <person name="Zhou Q."/>
            <person name="Bi G."/>
            <person name="Li C."/>
            <person name="Du R."/>
            <person name="Wang X."/>
            <person name="Sun T."/>
            <person name="Guo L."/>
            <person name="Liang H."/>
            <person name="Lu P."/>
            <person name="Wu Y."/>
            <person name="Zhang Z."/>
            <person name="Ro D.K."/>
            <person name="Shang Y."/>
            <person name="Huang S."/>
            <person name="Yan J."/>
        </authorList>
    </citation>
    <scope>NUCLEOTIDE SEQUENCE [LARGE SCALE GENOMIC DNA]</scope>
    <source>
        <strain evidence="5">Ta-2019</strain>
    </source>
</reference>
<organism evidence="5 6">
    <name type="scientific">Taxus chinensis</name>
    <name type="common">Chinese yew</name>
    <name type="synonym">Taxus wallichiana var. chinensis</name>
    <dbReference type="NCBI Taxonomy" id="29808"/>
    <lineage>
        <taxon>Eukaryota</taxon>
        <taxon>Viridiplantae</taxon>
        <taxon>Streptophyta</taxon>
        <taxon>Embryophyta</taxon>
        <taxon>Tracheophyta</taxon>
        <taxon>Spermatophyta</taxon>
        <taxon>Pinopsida</taxon>
        <taxon>Pinidae</taxon>
        <taxon>Conifers II</taxon>
        <taxon>Cupressales</taxon>
        <taxon>Taxaceae</taxon>
        <taxon>Taxus</taxon>
    </lineage>
</organism>
<keyword evidence="1" id="KW-0805">Transcription regulation</keyword>
<dbReference type="PANTHER" id="PTHR31744">
    <property type="entry name" value="PROTEIN CUP-SHAPED COTYLEDON 2-RELATED"/>
    <property type="match status" value="1"/>
</dbReference>
<sequence>MNMENKGNGEFDLPGFRFHPTEEELVSFYLKKNLEGQRFSFEIIGTLDLYKYDPWQLPGLAHIRGEREWFFFVPREKNCMAPRRSRLTVSGYWKATGSDKPVRNRLFQRIGLKKTLVFYRGKAPRGEKTDWIMNEYRMPDSHFSIQKDVTLCRIYRKAASQKTLEQRAMGEREDKSPPQRCQVSLKNCECELMDELGLACVNDEDLLDCMNAFMEDKLMKPGELQVPMMSAVDKLFSPLTDNTSWTHSIVLSTPKGDGNNISPCKLETLNM</sequence>
<evidence type="ECO:0000256" key="2">
    <source>
        <dbReference type="ARBA" id="ARBA00023163"/>
    </source>
</evidence>
<accession>A0AA38FSZ1</accession>
<name>A0AA38FSZ1_TAXCH</name>
<dbReference type="PROSITE" id="PS51005">
    <property type="entry name" value="NAC"/>
    <property type="match status" value="1"/>
</dbReference>
<evidence type="ECO:0000256" key="3">
    <source>
        <dbReference type="ARBA" id="ARBA00023242"/>
    </source>
</evidence>